<protein>
    <submittedName>
        <fullName evidence="2">Uncharacterized protein</fullName>
    </submittedName>
</protein>
<evidence type="ECO:0000313" key="3">
    <source>
        <dbReference type="Proteomes" id="UP000221168"/>
    </source>
</evidence>
<feature type="chain" id="PRO_5013699598" evidence="1">
    <location>
        <begin position="28"/>
        <end position="194"/>
    </location>
</feature>
<keyword evidence="3" id="KW-1185">Reference proteome</keyword>
<name>A0A2G1QRB6_9HYPH</name>
<proteinExistence type="predicted"/>
<comment type="caution">
    <text evidence="2">The sequence shown here is derived from an EMBL/GenBank/DDBJ whole genome shotgun (WGS) entry which is preliminary data.</text>
</comment>
<dbReference type="EMBL" id="PDVP01000003">
    <property type="protein sequence ID" value="PHP67748.1"/>
    <property type="molecule type" value="Genomic_DNA"/>
</dbReference>
<evidence type="ECO:0000256" key="1">
    <source>
        <dbReference type="SAM" id="SignalP"/>
    </source>
</evidence>
<reference evidence="2 3" key="1">
    <citation type="submission" date="2017-10" db="EMBL/GenBank/DDBJ databases">
        <title>Sedimentibacterium mangrovi gen. nov., sp. nov., a novel member of family Phyllobacteriacea isolated from mangrove sediment.</title>
        <authorList>
            <person name="Liao H."/>
            <person name="Tian Y."/>
        </authorList>
    </citation>
    <scope>NUCLEOTIDE SEQUENCE [LARGE SCALE GENOMIC DNA]</scope>
    <source>
        <strain evidence="2 3">X9-2-2</strain>
    </source>
</reference>
<gene>
    <name evidence="2" type="ORF">CSC94_08655</name>
</gene>
<keyword evidence="1" id="KW-0732">Signal</keyword>
<dbReference type="RefSeq" id="WP_099305909.1">
    <property type="nucleotide sequence ID" value="NZ_PDVP01000003.1"/>
</dbReference>
<dbReference type="AlphaFoldDB" id="A0A2G1QRB6"/>
<sequence>MAKLTASTFIRSAAALSFVALAAPALAAGQVNQSSYEVDVTIDVQPIVKVSTITNRFTLTLDGEPFDNVDTATRSASLFHSENVAADLSVSVTAAGGNLPDGVVFWLFRDPANASIVDSAMTSDNDSDPAAFRFTASDINGGSASATFAQFTTPQVTKTFLPVVYGVATPSNLALPGTSTARVTWTIAPQVPAM</sequence>
<dbReference type="Proteomes" id="UP000221168">
    <property type="component" value="Unassembled WGS sequence"/>
</dbReference>
<feature type="signal peptide" evidence="1">
    <location>
        <begin position="1"/>
        <end position="27"/>
    </location>
</feature>
<evidence type="ECO:0000313" key="2">
    <source>
        <dbReference type="EMBL" id="PHP67748.1"/>
    </source>
</evidence>
<accession>A0A2G1QRB6</accession>
<organism evidence="2 3">
    <name type="scientific">Zhengella mangrovi</name>
    <dbReference type="NCBI Taxonomy" id="1982044"/>
    <lineage>
        <taxon>Bacteria</taxon>
        <taxon>Pseudomonadati</taxon>
        <taxon>Pseudomonadota</taxon>
        <taxon>Alphaproteobacteria</taxon>
        <taxon>Hyphomicrobiales</taxon>
        <taxon>Notoacmeibacteraceae</taxon>
        <taxon>Zhengella</taxon>
    </lineage>
</organism>